<evidence type="ECO:0000313" key="3">
    <source>
        <dbReference type="Proteomes" id="UP000199031"/>
    </source>
</evidence>
<dbReference type="AlphaFoldDB" id="A0A1I5Y2E6"/>
<dbReference type="EMBL" id="FOXQ01000010">
    <property type="protein sequence ID" value="SFQ38368.1"/>
    <property type="molecule type" value="Genomic_DNA"/>
</dbReference>
<name>A0A1I5Y2E6_9BACT</name>
<organism evidence="2 3">
    <name type="scientific">Parafilimonas terrae</name>
    <dbReference type="NCBI Taxonomy" id="1465490"/>
    <lineage>
        <taxon>Bacteria</taxon>
        <taxon>Pseudomonadati</taxon>
        <taxon>Bacteroidota</taxon>
        <taxon>Chitinophagia</taxon>
        <taxon>Chitinophagales</taxon>
        <taxon>Chitinophagaceae</taxon>
        <taxon>Parafilimonas</taxon>
    </lineage>
</organism>
<gene>
    <name evidence="2" type="ORF">SAMN05444277_110107</name>
</gene>
<dbReference type="STRING" id="1465490.SAMN05444277_110107"/>
<evidence type="ECO:0000313" key="2">
    <source>
        <dbReference type="EMBL" id="SFQ38368.1"/>
    </source>
</evidence>
<sequence>MRLQVLQQSNPIYNCMKKAVFFVIVLFCLSAQFAYAQQLSYVERFDNENHPEIGYWFISPDLLQNDEYLKNLDTIARECPYTLLFLTERAGASFYDYDVMHPVFKKLVAKAHEYGLKVGLQLWGNYKDKQIEGSQRMIVGEEIQLDDAGNASYAASAKYIRFPDRLLKTDLFKVYAFKKTADGFYDPSTLKDITQYCTAMLPAKDSAVIKINAGTASKGLTAYVMVQEYCSQSSMWDDVEINGFAEAMKTYSDVPFDGFAMDEYGNKFVERSVERGPDFIFRGQWYSNAMADAYKKQNGQPLDMVLFNTRYAPQGKLEVRMKAINYYMDFMRQGPLRVQAATYQKAREIIGKDIFIGIHDTYHNSLVNDEIWANGIAWWRQPLVYGQTDEKTSLPVRMGVAMAHYKNVMYNQYYDKVFPPVQEKALFDLRYGVRTHYHALHDKRPNRFDLQMPVAIDGINKVERCSRLLNKFNPSLPDIKLLVVFGMEALQNWYPDFSKRGTYDINDKLGIDEKAIELWNAGYLNALVPSDLITTGQLKINEDGKPVLNGHTFDAILYLNPQYAKEAQLNFLETYENKGGKLMIEGSADHDFNTNNITERFKTIYNKATVKGYSVEGIGKLGLLKNRLEDGAKNADGSYVFTNLASIRTDSIASFSVNISGDVYAGQYKGLAIIDADKKSGLKKFAAAGFVQLVKNGKTLLQLNEPADVFITSKNGQYFITLADASKKITPLINNL</sequence>
<feature type="signal peptide" evidence="1">
    <location>
        <begin position="1"/>
        <end position="36"/>
    </location>
</feature>
<accession>A0A1I5Y2E6</accession>
<evidence type="ECO:0000256" key="1">
    <source>
        <dbReference type="SAM" id="SignalP"/>
    </source>
</evidence>
<dbReference type="Proteomes" id="UP000199031">
    <property type="component" value="Unassembled WGS sequence"/>
</dbReference>
<feature type="chain" id="PRO_5011465057" evidence="1">
    <location>
        <begin position="37"/>
        <end position="736"/>
    </location>
</feature>
<protein>
    <submittedName>
        <fullName evidence="2">Uncharacterized protein</fullName>
    </submittedName>
</protein>
<reference evidence="2 3" key="1">
    <citation type="submission" date="2016-10" db="EMBL/GenBank/DDBJ databases">
        <authorList>
            <person name="de Groot N.N."/>
        </authorList>
    </citation>
    <scope>NUCLEOTIDE SEQUENCE [LARGE SCALE GENOMIC DNA]</scope>
    <source>
        <strain evidence="2 3">DSM 28286</strain>
    </source>
</reference>
<keyword evidence="1" id="KW-0732">Signal</keyword>
<proteinExistence type="predicted"/>
<keyword evidence="3" id="KW-1185">Reference proteome</keyword>